<dbReference type="EMBL" id="FMBG01000021">
    <property type="protein sequence ID" value="SCC63127.1"/>
    <property type="molecule type" value="Genomic_DNA"/>
</dbReference>
<protein>
    <submittedName>
        <fullName evidence="1">Uncharacterized protein</fullName>
    </submittedName>
</protein>
<accession>A0AB37YZA1</accession>
<name>A0AB37YZA1_9BACI</name>
<gene>
    <name evidence="1" type="ORF">BC10311_05332</name>
</gene>
<comment type="caution">
    <text evidence="1">The sequence shown here is derived from an EMBL/GenBank/DDBJ whole genome shotgun (WGS) entry which is preliminary data.</text>
</comment>
<dbReference type="Proteomes" id="UP000195728">
    <property type="component" value="Unassembled WGS sequence"/>
</dbReference>
<organism evidence="1 2">
    <name type="scientific">Bacillus wiedmannii</name>
    <dbReference type="NCBI Taxonomy" id="1890302"/>
    <lineage>
        <taxon>Bacteria</taxon>
        <taxon>Bacillati</taxon>
        <taxon>Bacillota</taxon>
        <taxon>Bacilli</taxon>
        <taxon>Bacillales</taxon>
        <taxon>Bacillaceae</taxon>
        <taxon>Bacillus</taxon>
        <taxon>Bacillus cereus group</taxon>
    </lineage>
</organism>
<proteinExistence type="predicted"/>
<dbReference type="AlphaFoldDB" id="A0AB37YZA1"/>
<sequence>MLQGEQPHDSDVPLGEAYDLYDQIDRPFYGLFFLLSVLTGICEGKLKNQNIKQLKP</sequence>
<evidence type="ECO:0000313" key="2">
    <source>
        <dbReference type="Proteomes" id="UP000195728"/>
    </source>
</evidence>
<dbReference type="RefSeq" id="WP_082180995.1">
    <property type="nucleotide sequence ID" value="NZ_FMBG01000021.1"/>
</dbReference>
<evidence type="ECO:0000313" key="1">
    <source>
        <dbReference type="EMBL" id="SCC63127.1"/>
    </source>
</evidence>
<reference evidence="1 2" key="1">
    <citation type="submission" date="2016-08" db="EMBL/GenBank/DDBJ databases">
        <authorList>
            <person name="Loux V."/>
            <person name="Rue O."/>
        </authorList>
    </citation>
    <scope>NUCLEOTIDE SEQUENCE [LARGE SCALE GENOMIC DNA]</scope>
    <source>
        <strain evidence="1 2">WSBC_10311</strain>
    </source>
</reference>